<dbReference type="OrthoDB" id="8476759at2"/>
<sequence length="464" mass="52514">MFNAKRYKFLFWLVSTLSYTQVAVAQENCLTIQEDYVSLIESGKYRFVNELADTEQDEQFTGIHFKSLSSYQQYLSQAYQQIIQKNPRASMPCPLVTETYQQLAKKNHWSTTPQISQLLAPFELAQNNNDKAILLIHGLTDSPFSFHDLSQFFYQQGFTVRTLLLPGHGTAPSALLNTNYEEWQQAATFAIEQTLADYSEVYLGGLSTGGALIFDYLMQKEQVDTKIKGLFMWSPASKAKNSLAWLAKYIDAIPFVDWLDIDADIDFAKYESFPYHAAAQVNSIMSLVVDEGASASRQLHEIPLFVVVSEHDQTIDTKHTLQLVQQWQLASAKTQMKKSVLIYYGDNNQLPSKLADVMTVIVPECSPKSLCSDVLDVSHIATTNSPDNPHYGVNGQYRNCGHYVKDTARYQACKNNKQTIKGETTAINLAHKRAMQRLTYNPYYAEMLTEMTAFLQATQSSMSE</sequence>
<evidence type="ECO:0000259" key="2">
    <source>
        <dbReference type="Pfam" id="PF12146"/>
    </source>
</evidence>
<dbReference type="SUPFAM" id="SSF53474">
    <property type="entry name" value="alpha/beta-Hydrolases"/>
    <property type="match status" value="1"/>
</dbReference>
<dbReference type="InterPro" id="IPR029058">
    <property type="entry name" value="AB_hydrolase_fold"/>
</dbReference>
<comment type="caution">
    <text evidence="3">The sequence shown here is derived from an EMBL/GenBank/DDBJ whole genome shotgun (WGS) entry which is preliminary data.</text>
</comment>
<dbReference type="Pfam" id="PF12146">
    <property type="entry name" value="Hydrolase_4"/>
    <property type="match status" value="1"/>
</dbReference>
<feature type="domain" description="Serine aminopeptidase S33" evidence="2">
    <location>
        <begin position="129"/>
        <end position="329"/>
    </location>
</feature>
<evidence type="ECO:0000313" key="3">
    <source>
        <dbReference type="EMBL" id="TMM45748.1"/>
    </source>
</evidence>
<dbReference type="InterPro" id="IPR022742">
    <property type="entry name" value="Hydrolase_4"/>
</dbReference>
<gene>
    <name evidence="3" type="ORF">FCS21_07975</name>
</gene>
<dbReference type="AlphaFoldDB" id="A0A8H2JMJ3"/>
<dbReference type="EMBL" id="SZVP01000005">
    <property type="protein sequence ID" value="TMM45748.1"/>
    <property type="molecule type" value="Genomic_DNA"/>
</dbReference>
<keyword evidence="4" id="KW-1185">Reference proteome</keyword>
<keyword evidence="1" id="KW-0732">Signal</keyword>
<feature type="signal peptide" evidence="1">
    <location>
        <begin position="1"/>
        <end position="25"/>
    </location>
</feature>
<proteinExistence type="predicted"/>
<evidence type="ECO:0000313" key="4">
    <source>
        <dbReference type="Proteomes" id="UP000307702"/>
    </source>
</evidence>
<name>A0A8H2JMJ3_9GAMM</name>
<evidence type="ECO:0000256" key="1">
    <source>
        <dbReference type="SAM" id="SignalP"/>
    </source>
</evidence>
<keyword evidence="3" id="KW-0378">Hydrolase</keyword>
<reference evidence="3 4" key="1">
    <citation type="submission" date="2019-05" db="EMBL/GenBank/DDBJ databases">
        <title>Colwellia ponticola sp. nov., isolated from seawater.</title>
        <authorList>
            <person name="Yoon J.-H."/>
        </authorList>
    </citation>
    <scope>NUCLEOTIDE SEQUENCE [LARGE SCALE GENOMIC DNA]</scope>
    <source>
        <strain evidence="3 4">OISW-25</strain>
    </source>
</reference>
<protein>
    <submittedName>
        <fullName evidence="3">Alpha/beta hydrolase</fullName>
    </submittedName>
</protein>
<dbReference type="GO" id="GO:0016787">
    <property type="term" value="F:hydrolase activity"/>
    <property type="evidence" value="ECO:0007669"/>
    <property type="project" value="UniProtKB-KW"/>
</dbReference>
<dbReference type="Gene3D" id="3.40.50.1820">
    <property type="entry name" value="alpha/beta hydrolase"/>
    <property type="match status" value="1"/>
</dbReference>
<organism evidence="3 4">
    <name type="scientific">Colwellia ponticola</name>
    <dbReference type="NCBI Taxonomy" id="2304625"/>
    <lineage>
        <taxon>Bacteria</taxon>
        <taxon>Pseudomonadati</taxon>
        <taxon>Pseudomonadota</taxon>
        <taxon>Gammaproteobacteria</taxon>
        <taxon>Alteromonadales</taxon>
        <taxon>Colwelliaceae</taxon>
        <taxon>Colwellia</taxon>
    </lineage>
</organism>
<feature type="chain" id="PRO_5034347852" evidence="1">
    <location>
        <begin position="26"/>
        <end position="464"/>
    </location>
</feature>
<accession>A0A8H2JMJ3</accession>
<dbReference type="Proteomes" id="UP000307702">
    <property type="component" value="Unassembled WGS sequence"/>
</dbReference>